<proteinExistence type="predicted"/>
<accession>A0A2S6F912</accession>
<dbReference type="Proteomes" id="UP000239239">
    <property type="component" value="Unassembled WGS sequence"/>
</dbReference>
<dbReference type="AlphaFoldDB" id="A0A2S6F912"/>
<keyword evidence="1" id="KW-0378">Hydrolase</keyword>
<protein>
    <submittedName>
        <fullName evidence="1">MBL fold hydrolase</fullName>
    </submittedName>
</protein>
<comment type="caution">
    <text evidence="1">The sequence shown here is derived from an EMBL/GenBank/DDBJ whole genome shotgun (WGS) entry which is preliminary data.</text>
</comment>
<dbReference type="EMBL" id="PQWY01000001">
    <property type="protein sequence ID" value="PPK33943.1"/>
    <property type="molecule type" value="Genomic_DNA"/>
</dbReference>
<sequence length="261" mass="29682">MMAGGTMTLKITFLGSGSSFAIGPENYQSNVLLELENDTLLIDAGTDIKYSLRDQGLSYKDIKNVYISHLHYDHCGGLEWFALITYFDPNHLHKPCLIASDKIITELWDKSLSGGLSTLPHVRANLSAFFDVKPVKQYEGFVWQSIKFKLVQTVHYYSEYELMPSFGLIFSYNKSRILFTSDTQSCPAQLISFYEESDIIFHDCETTESKSGVHAHYSELVKLPSHLKKKMWLYHYNPGKLPNAKKDGFLGFVAKGQSFVF</sequence>
<dbReference type="PANTHER" id="PTHR42663:SF6">
    <property type="entry name" value="HYDROLASE C777.06C-RELATED"/>
    <property type="match status" value="1"/>
</dbReference>
<reference evidence="1 2" key="1">
    <citation type="submission" date="2018-02" db="EMBL/GenBank/DDBJ databases">
        <title>Draft genome sequences of four Legionella pneumophila clinical strains isolated in Ontario.</title>
        <authorList>
            <person name="Fortuna A."/>
            <person name="Ramnarine R."/>
            <person name="Li A."/>
            <person name="Frantz C."/>
            <person name="Mallo G."/>
        </authorList>
    </citation>
    <scope>NUCLEOTIDE SEQUENCE [LARGE SCALE GENOMIC DNA]</scope>
    <source>
        <strain evidence="1 2">LG61</strain>
    </source>
</reference>
<organism evidence="1 2">
    <name type="scientific">Legionella pneumophila</name>
    <dbReference type="NCBI Taxonomy" id="446"/>
    <lineage>
        <taxon>Bacteria</taxon>
        <taxon>Pseudomonadati</taxon>
        <taxon>Pseudomonadota</taxon>
        <taxon>Gammaproteobacteria</taxon>
        <taxon>Legionellales</taxon>
        <taxon>Legionellaceae</taxon>
        <taxon>Legionella</taxon>
    </lineage>
</organism>
<gene>
    <name evidence="1" type="ORF">C3928_00185</name>
</gene>
<dbReference type="GO" id="GO:0046872">
    <property type="term" value="F:metal ion binding"/>
    <property type="evidence" value="ECO:0007669"/>
    <property type="project" value="UniProtKB-KW"/>
</dbReference>
<dbReference type="SUPFAM" id="SSF56281">
    <property type="entry name" value="Metallo-hydrolase/oxidoreductase"/>
    <property type="match status" value="1"/>
</dbReference>
<dbReference type="Gene3D" id="3.60.15.10">
    <property type="entry name" value="Ribonuclease Z/Hydroxyacylglutathione hydrolase-like"/>
    <property type="match status" value="1"/>
</dbReference>
<evidence type="ECO:0000313" key="2">
    <source>
        <dbReference type="Proteomes" id="UP000239239"/>
    </source>
</evidence>
<dbReference type="GO" id="GO:0016787">
    <property type="term" value="F:hydrolase activity"/>
    <property type="evidence" value="ECO:0007669"/>
    <property type="project" value="UniProtKB-KW"/>
</dbReference>
<dbReference type="OrthoDB" id="9803916at2"/>
<name>A0A2S6F912_LEGPN</name>
<dbReference type="InterPro" id="IPR036866">
    <property type="entry name" value="RibonucZ/Hydroxyglut_hydro"/>
</dbReference>
<evidence type="ECO:0000313" key="1">
    <source>
        <dbReference type="EMBL" id="PPK33943.1"/>
    </source>
</evidence>
<dbReference type="PANTHER" id="PTHR42663">
    <property type="entry name" value="HYDROLASE C777.06C-RELATED-RELATED"/>
    <property type="match status" value="1"/>
</dbReference>
<dbReference type="Pfam" id="PF23023">
    <property type="entry name" value="Anti-Pycsar_Apyc1"/>
    <property type="match status" value="1"/>
</dbReference>